<name>A0ABN9EF02_9NEOB</name>
<organism evidence="2 3">
    <name type="scientific">Staurois parvus</name>
    <dbReference type="NCBI Taxonomy" id="386267"/>
    <lineage>
        <taxon>Eukaryota</taxon>
        <taxon>Metazoa</taxon>
        <taxon>Chordata</taxon>
        <taxon>Craniata</taxon>
        <taxon>Vertebrata</taxon>
        <taxon>Euteleostomi</taxon>
        <taxon>Amphibia</taxon>
        <taxon>Batrachia</taxon>
        <taxon>Anura</taxon>
        <taxon>Neobatrachia</taxon>
        <taxon>Ranoidea</taxon>
        <taxon>Ranidae</taxon>
        <taxon>Staurois</taxon>
    </lineage>
</organism>
<feature type="compositionally biased region" description="Polar residues" evidence="1">
    <location>
        <begin position="34"/>
        <end position="48"/>
    </location>
</feature>
<reference evidence="2" key="1">
    <citation type="submission" date="2023-05" db="EMBL/GenBank/DDBJ databases">
        <authorList>
            <person name="Stuckert A."/>
        </authorList>
    </citation>
    <scope>NUCLEOTIDE SEQUENCE</scope>
</reference>
<gene>
    <name evidence="2" type="ORF">SPARVUS_LOCUS9641357</name>
</gene>
<proteinExistence type="predicted"/>
<feature type="compositionally biased region" description="Basic and acidic residues" evidence="1">
    <location>
        <begin position="20"/>
        <end position="29"/>
    </location>
</feature>
<protein>
    <submittedName>
        <fullName evidence="2">Uncharacterized protein</fullName>
    </submittedName>
</protein>
<dbReference type="Proteomes" id="UP001162483">
    <property type="component" value="Unassembled WGS sequence"/>
</dbReference>
<sequence>QSPPRRRISSFQPGSEEPAEGCKGDKAHLDVGFSPSSPDLGTQQTQIRGPSRGVQR</sequence>
<keyword evidence="3" id="KW-1185">Reference proteome</keyword>
<feature type="region of interest" description="Disordered" evidence="1">
    <location>
        <begin position="1"/>
        <end position="56"/>
    </location>
</feature>
<dbReference type="EMBL" id="CATNWA010015352">
    <property type="protein sequence ID" value="CAI9582306.1"/>
    <property type="molecule type" value="Genomic_DNA"/>
</dbReference>
<evidence type="ECO:0000256" key="1">
    <source>
        <dbReference type="SAM" id="MobiDB-lite"/>
    </source>
</evidence>
<feature type="non-terminal residue" evidence="2">
    <location>
        <position position="1"/>
    </location>
</feature>
<accession>A0ABN9EF02</accession>
<comment type="caution">
    <text evidence="2">The sequence shown here is derived from an EMBL/GenBank/DDBJ whole genome shotgun (WGS) entry which is preliminary data.</text>
</comment>
<evidence type="ECO:0000313" key="3">
    <source>
        <dbReference type="Proteomes" id="UP001162483"/>
    </source>
</evidence>
<evidence type="ECO:0000313" key="2">
    <source>
        <dbReference type="EMBL" id="CAI9582306.1"/>
    </source>
</evidence>